<dbReference type="InterPro" id="IPR036291">
    <property type="entry name" value="NAD(P)-bd_dom_sf"/>
</dbReference>
<dbReference type="SUPFAM" id="SSF51735">
    <property type="entry name" value="NAD(P)-binding Rossmann-fold domains"/>
    <property type="match status" value="1"/>
</dbReference>
<dbReference type="EMBL" id="CP001649">
    <property type="protein sequence ID" value="ACS78782.1"/>
    <property type="molecule type" value="Genomic_DNA"/>
</dbReference>
<dbReference type="eggNOG" id="COG0460">
    <property type="taxonomic scope" value="Bacteria"/>
</dbReference>
<name>C6BYJ1_MARSD</name>
<evidence type="ECO:0000313" key="1">
    <source>
        <dbReference type="EMBL" id="ACS78782.1"/>
    </source>
</evidence>
<dbReference type="STRING" id="526222.Desal_0716"/>
<accession>C6BYJ1</accession>
<reference evidence="1 2" key="1">
    <citation type="submission" date="2009-06" db="EMBL/GenBank/DDBJ databases">
        <title>Complete sequence of Desulfovibrio salexigens DSM 2638.</title>
        <authorList>
            <consortium name="US DOE Joint Genome Institute"/>
            <person name="Lucas S."/>
            <person name="Copeland A."/>
            <person name="Lapidus A."/>
            <person name="Glavina del Rio T."/>
            <person name="Tice H."/>
            <person name="Bruce D."/>
            <person name="Goodwin L."/>
            <person name="Pitluck S."/>
            <person name="Munk A.C."/>
            <person name="Brettin T."/>
            <person name="Detter J.C."/>
            <person name="Han C."/>
            <person name="Tapia R."/>
            <person name="Larimer F."/>
            <person name="Land M."/>
            <person name="Hauser L."/>
            <person name="Kyrpides N."/>
            <person name="Anderson I."/>
            <person name="Wall J.D."/>
            <person name="Arkin A.P."/>
            <person name="Dehal P."/>
            <person name="Chivian D."/>
            <person name="Giles B."/>
            <person name="Hazen T.C."/>
        </authorList>
    </citation>
    <scope>NUCLEOTIDE SEQUENCE [LARGE SCALE GENOMIC DNA]</scope>
    <source>
        <strain evidence="2">ATCC 14822 / DSM 2638 / NCIMB 8403 / VKM B-1763</strain>
    </source>
</reference>
<evidence type="ECO:0000313" key="2">
    <source>
        <dbReference type="Proteomes" id="UP000002601"/>
    </source>
</evidence>
<dbReference type="RefSeq" id="WP_015850601.1">
    <property type="nucleotide sequence ID" value="NC_012881.1"/>
</dbReference>
<dbReference type="AlphaFoldDB" id="C6BYJ1"/>
<dbReference type="HOGENOM" id="CLU_159390_0_0_7"/>
<dbReference type="Proteomes" id="UP000002601">
    <property type="component" value="Chromosome"/>
</dbReference>
<organism evidence="1 2">
    <name type="scientific">Maridesulfovibrio salexigens (strain ATCC 14822 / DSM 2638 / NCIMB 8403 / VKM B-1763)</name>
    <name type="common">Desulfovibrio salexigens</name>
    <dbReference type="NCBI Taxonomy" id="526222"/>
    <lineage>
        <taxon>Bacteria</taxon>
        <taxon>Pseudomonadati</taxon>
        <taxon>Thermodesulfobacteriota</taxon>
        <taxon>Desulfovibrionia</taxon>
        <taxon>Desulfovibrionales</taxon>
        <taxon>Desulfovibrionaceae</taxon>
        <taxon>Maridesulfovibrio</taxon>
    </lineage>
</organism>
<dbReference type="OrthoDB" id="9786743at2"/>
<gene>
    <name evidence="1" type="ordered locus">Desal_0716</name>
</gene>
<protein>
    <recommendedName>
        <fullName evidence="3">Homoserine dehydrogenase, NAD binding domain</fullName>
    </recommendedName>
</protein>
<proteinExistence type="predicted"/>
<dbReference type="Gene3D" id="3.40.50.720">
    <property type="entry name" value="NAD(P)-binding Rossmann-like Domain"/>
    <property type="match status" value="1"/>
</dbReference>
<evidence type="ECO:0008006" key="3">
    <source>
        <dbReference type="Google" id="ProtNLM"/>
    </source>
</evidence>
<sequence length="135" mass="14747">MENHNIAIIGLGRIGTAFLKKAMSSDCDMTVKAVCEMCDTPGRKMAEDDNVPVMELADIVGLGVDIDIIFDLTGDQNVSRMLREKLLQVGNTYTDVAPARVTRLVWTLIAGDEYLPDLGKSKSQIYADILLEGAK</sequence>
<dbReference type="KEGG" id="dsa:Desal_0716"/>
<keyword evidence="2" id="KW-1185">Reference proteome</keyword>